<dbReference type="Proteomes" id="UP001187192">
    <property type="component" value="Unassembled WGS sequence"/>
</dbReference>
<evidence type="ECO:0000256" key="1">
    <source>
        <dbReference type="SAM" id="MobiDB-lite"/>
    </source>
</evidence>
<name>A0AA88EE58_FICCA</name>
<gene>
    <name evidence="2" type="ORF">TIFTF001_056059</name>
</gene>
<evidence type="ECO:0000313" key="3">
    <source>
        <dbReference type="Proteomes" id="UP001187192"/>
    </source>
</evidence>
<protein>
    <submittedName>
        <fullName evidence="2">Uncharacterized protein</fullName>
    </submittedName>
</protein>
<evidence type="ECO:0000313" key="2">
    <source>
        <dbReference type="EMBL" id="GMN73152.1"/>
    </source>
</evidence>
<sequence>MGSPKSPLRVYSAAVSRREQNGDLDFLAQIWATEVGLARAGVESTSPPPCPPVLVTGSPLLQPKRHLRRRCRGYSDDDG</sequence>
<reference evidence="2" key="1">
    <citation type="submission" date="2023-07" db="EMBL/GenBank/DDBJ databases">
        <title>draft genome sequence of fig (Ficus carica).</title>
        <authorList>
            <person name="Takahashi T."/>
            <person name="Nishimura K."/>
        </authorList>
    </citation>
    <scope>NUCLEOTIDE SEQUENCE</scope>
</reference>
<accession>A0AA88EE58</accession>
<dbReference type="AlphaFoldDB" id="A0AA88EE58"/>
<feature type="region of interest" description="Disordered" evidence="1">
    <location>
        <begin position="41"/>
        <end position="61"/>
    </location>
</feature>
<keyword evidence="3" id="KW-1185">Reference proteome</keyword>
<organism evidence="2 3">
    <name type="scientific">Ficus carica</name>
    <name type="common">Common fig</name>
    <dbReference type="NCBI Taxonomy" id="3494"/>
    <lineage>
        <taxon>Eukaryota</taxon>
        <taxon>Viridiplantae</taxon>
        <taxon>Streptophyta</taxon>
        <taxon>Embryophyta</taxon>
        <taxon>Tracheophyta</taxon>
        <taxon>Spermatophyta</taxon>
        <taxon>Magnoliopsida</taxon>
        <taxon>eudicotyledons</taxon>
        <taxon>Gunneridae</taxon>
        <taxon>Pentapetalae</taxon>
        <taxon>rosids</taxon>
        <taxon>fabids</taxon>
        <taxon>Rosales</taxon>
        <taxon>Moraceae</taxon>
        <taxon>Ficeae</taxon>
        <taxon>Ficus</taxon>
    </lineage>
</organism>
<proteinExistence type="predicted"/>
<dbReference type="EMBL" id="BTGU01019579">
    <property type="protein sequence ID" value="GMN73152.1"/>
    <property type="molecule type" value="Genomic_DNA"/>
</dbReference>
<comment type="caution">
    <text evidence="2">The sequence shown here is derived from an EMBL/GenBank/DDBJ whole genome shotgun (WGS) entry which is preliminary data.</text>
</comment>